<reference evidence="3" key="1">
    <citation type="submission" date="2024-01" db="EMBL/GenBank/DDBJ databases">
        <authorList>
            <person name="Webb A."/>
        </authorList>
    </citation>
    <scope>NUCLEOTIDE SEQUENCE</scope>
    <source>
        <strain evidence="3">Pm1</strain>
    </source>
</reference>
<evidence type="ECO:0000313" key="4">
    <source>
        <dbReference type="Proteomes" id="UP001162060"/>
    </source>
</evidence>
<evidence type="ECO:0000256" key="2">
    <source>
        <dbReference type="SAM" id="SignalP"/>
    </source>
</evidence>
<feature type="compositionally biased region" description="Basic and acidic residues" evidence="1">
    <location>
        <begin position="42"/>
        <end position="58"/>
    </location>
</feature>
<dbReference type="EMBL" id="CAKLBY020000231">
    <property type="protein sequence ID" value="CAK7938618.1"/>
    <property type="molecule type" value="Genomic_DNA"/>
</dbReference>
<dbReference type="AlphaFoldDB" id="A0AAV1UYG6"/>
<feature type="chain" id="PRO_5044010411" evidence="2">
    <location>
        <begin position="20"/>
        <end position="58"/>
    </location>
</feature>
<name>A0AAV1UYG6_9STRA</name>
<evidence type="ECO:0000313" key="3">
    <source>
        <dbReference type="EMBL" id="CAK7938618.1"/>
    </source>
</evidence>
<dbReference type="Proteomes" id="UP001162060">
    <property type="component" value="Unassembled WGS sequence"/>
</dbReference>
<proteinExistence type="predicted"/>
<gene>
    <name evidence="3" type="ORF">PM001_LOCUS23768</name>
</gene>
<organism evidence="3 4">
    <name type="scientific">Peronospora matthiolae</name>
    <dbReference type="NCBI Taxonomy" id="2874970"/>
    <lineage>
        <taxon>Eukaryota</taxon>
        <taxon>Sar</taxon>
        <taxon>Stramenopiles</taxon>
        <taxon>Oomycota</taxon>
        <taxon>Peronosporomycetes</taxon>
        <taxon>Peronosporales</taxon>
        <taxon>Peronosporaceae</taxon>
        <taxon>Peronospora</taxon>
    </lineage>
</organism>
<feature type="region of interest" description="Disordered" evidence="1">
    <location>
        <begin position="25"/>
        <end position="58"/>
    </location>
</feature>
<keyword evidence="2" id="KW-0732">Signal</keyword>
<sequence>MMALPVLVMLVVFMIVSQSFEPHVPSPDLDTTPGLSPALSRAARELRKKPQFERSGRK</sequence>
<feature type="signal peptide" evidence="2">
    <location>
        <begin position="1"/>
        <end position="19"/>
    </location>
</feature>
<comment type="caution">
    <text evidence="3">The sequence shown here is derived from an EMBL/GenBank/DDBJ whole genome shotgun (WGS) entry which is preliminary data.</text>
</comment>
<protein>
    <submittedName>
        <fullName evidence="3">Uncharacterized protein</fullName>
    </submittedName>
</protein>
<evidence type="ECO:0000256" key="1">
    <source>
        <dbReference type="SAM" id="MobiDB-lite"/>
    </source>
</evidence>
<accession>A0AAV1UYG6</accession>